<dbReference type="Proteomes" id="UP000184375">
    <property type="component" value="Unassembled WGS sequence"/>
</dbReference>
<organism evidence="1 2">
    <name type="scientific">Caldanaerovirga acetigignens</name>
    <dbReference type="NCBI Taxonomy" id="447595"/>
    <lineage>
        <taxon>Bacteria</taxon>
        <taxon>Bacillati</taxon>
        <taxon>Bacillota</taxon>
        <taxon>Clostridia</taxon>
        <taxon>Thermosediminibacterales</taxon>
        <taxon>Thermosediminibacteraceae</taxon>
        <taxon>Caldanaerovirga</taxon>
    </lineage>
</organism>
<gene>
    <name evidence="1" type="ORF">SAMN05660826_02342</name>
</gene>
<dbReference type="EMBL" id="FRCR01000024">
    <property type="protein sequence ID" value="SHM91858.1"/>
    <property type="molecule type" value="Genomic_DNA"/>
</dbReference>
<name>A0A1M7MMY7_9FIRM</name>
<accession>A0A1M7MMY7</accession>
<dbReference type="STRING" id="447595.SAMN05660826_02342"/>
<keyword evidence="2" id="KW-1185">Reference proteome</keyword>
<sequence>MTLEYYMTLQQKHGCLFFKQAGDSMEGFRGSESPWGNGITPGTQVFLRFYVSAPNEVVLYVSTPDGKNLTIVRKVKRGTWNQNGSGVQMKRVTSLAQQYDDFDTGEYFLGSKWVNLQIATFSTMTLWDSSKTGSRTTYPDATIVKVNTIHQDYEEAVDIDYR</sequence>
<evidence type="ECO:0000313" key="2">
    <source>
        <dbReference type="Proteomes" id="UP000184375"/>
    </source>
</evidence>
<dbReference type="RefSeq" id="WP_143156285.1">
    <property type="nucleotide sequence ID" value="NZ_FRCR01000024.1"/>
</dbReference>
<dbReference type="AlphaFoldDB" id="A0A1M7MMY7"/>
<evidence type="ECO:0000313" key="1">
    <source>
        <dbReference type="EMBL" id="SHM91858.1"/>
    </source>
</evidence>
<protein>
    <submittedName>
        <fullName evidence="1">Uncharacterized protein</fullName>
    </submittedName>
</protein>
<proteinExistence type="predicted"/>
<reference evidence="2" key="1">
    <citation type="submission" date="2016-11" db="EMBL/GenBank/DDBJ databases">
        <authorList>
            <person name="Varghese N."/>
            <person name="Submissions S."/>
        </authorList>
    </citation>
    <scope>NUCLEOTIDE SEQUENCE [LARGE SCALE GENOMIC DNA]</scope>
    <source>
        <strain evidence="2">DSM 18802</strain>
    </source>
</reference>